<feature type="domain" description="Transcobalamin-like C-terminal" evidence="2">
    <location>
        <begin position="455"/>
        <end position="506"/>
    </location>
</feature>
<proteinExistence type="predicted"/>
<evidence type="ECO:0000313" key="3">
    <source>
        <dbReference type="EMBL" id="TAJ45236.1"/>
    </source>
</evidence>
<dbReference type="Pfam" id="PF13360">
    <property type="entry name" value="PQQ_2"/>
    <property type="match status" value="1"/>
</dbReference>
<feature type="domain" description="Pyrrolo-quinoline quinone repeat" evidence="1">
    <location>
        <begin position="174"/>
        <end position="307"/>
    </location>
</feature>
<dbReference type="Gene3D" id="2.40.128.630">
    <property type="match status" value="1"/>
</dbReference>
<dbReference type="Gene3D" id="2.40.10.480">
    <property type="match status" value="1"/>
</dbReference>
<dbReference type="Gene3D" id="2.130.10.10">
    <property type="entry name" value="YVTN repeat-like/Quinoprotein amine dehydrogenase"/>
    <property type="match status" value="1"/>
</dbReference>
<dbReference type="PANTHER" id="PTHR34512">
    <property type="entry name" value="CELL SURFACE PROTEIN"/>
    <property type="match status" value="1"/>
</dbReference>
<keyword evidence="4" id="KW-1185">Reference proteome</keyword>
<dbReference type="InterPro" id="IPR027954">
    <property type="entry name" value="Transcobalamin-like_C"/>
</dbReference>
<reference evidence="3 4" key="1">
    <citation type="submission" date="2017-11" db="EMBL/GenBank/DDBJ databases">
        <title>Isolation and Characterization of Methanofollis Species from Methane Seep Offshore SW Taiwan.</title>
        <authorList>
            <person name="Teng N.-H."/>
            <person name="Lai M.-C."/>
            <person name="Chen S.-C."/>
        </authorList>
    </citation>
    <scope>NUCLEOTIDE SEQUENCE [LARGE SCALE GENOMIC DNA]</scope>
    <source>
        <strain evidence="3 4">FWC-SCC2</strain>
    </source>
</reference>
<dbReference type="AlphaFoldDB" id="A0A483CUF8"/>
<organism evidence="3 4">
    <name type="scientific">Methanofollis fontis</name>
    <dbReference type="NCBI Taxonomy" id="2052832"/>
    <lineage>
        <taxon>Archaea</taxon>
        <taxon>Methanobacteriati</taxon>
        <taxon>Methanobacteriota</taxon>
        <taxon>Stenosarchaea group</taxon>
        <taxon>Methanomicrobia</taxon>
        <taxon>Methanomicrobiales</taxon>
        <taxon>Methanomicrobiaceae</taxon>
        <taxon>Methanofollis</taxon>
    </lineage>
</organism>
<dbReference type="Pfam" id="PF14478">
    <property type="entry name" value="DUF4430"/>
    <property type="match status" value="3"/>
</dbReference>
<dbReference type="InterPro" id="IPR002372">
    <property type="entry name" value="PQQ_rpt_dom"/>
</dbReference>
<evidence type="ECO:0000313" key="4">
    <source>
        <dbReference type="Proteomes" id="UP000292580"/>
    </source>
</evidence>
<evidence type="ECO:0000259" key="2">
    <source>
        <dbReference type="Pfam" id="PF14478"/>
    </source>
</evidence>
<feature type="domain" description="Transcobalamin-like C-terminal" evidence="2">
    <location>
        <begin position="735"/>
        <end position="786"/>
    </location>
</feature>
<evidence type="ECO:0008006" key="5">
    <source>
        <dbReference type="Google" id="ProtNLM"/>
    </source>
</evidence>
<dbReference type="SUPFAM" id="SSF50998">
    <property type="entry name" value="Quinoprotein alcohol dehydrogenase-like"/>
    <property type="match status" value="2"/>
</dbReference>
<dbReference type="PANTHER" id="PTHR34512:SF30">
    <property type="entry name" value="OUTER MEMBRANE PROTEIN ASSEMBLY FACTOR BAMB"/>
    <property type="match status" value="1"/>
</dbReference>
<gene>
    <name evidence="3" type="ORF">CUJ86_00325</name>
</gene>
<dbReference type="Proteomes" id="UP000292580">
    <property type="component" value="Unassembled WGS sequence"/>
</dbReference>
<dbReference type="InterPro" id="IPR018391">
    <property type="entry name" value="PQQ_b-propeller_rpt"/>
</dbReference>
<dbReference type="InterPro" id="IPR015943">
    <property type="entry name" value="WD40/YVTN_repeat-like_dom_sf"/>
</dbReference>
<accession>A0A483CUF8</accession>
<name>A0A483CUF8_9EURY</name>
<sequence>MTGKFSSIGICFVFLMILAAPAAADYPMFHADPARTGMASTPGPLNDTLLWSAEIDEFPDGAPAVHDGKVYLPTWPDMNFTDADPMGLVCCDAASGEVLWTNELGGQAVGSVSGVAGADGHIYIGGTDGKVYAVDADTGVTLWSSEQIDTTAYFGLSSSPLVYNGTVYVLSASDGVLHAFGTDGTGLWTFQTGGAIGYYISPSAADGKVYVAGKGNEIFCIDAGTHTAVWNATFPEAVKSTPVVSDGRVYATTADHLYALDATTGTEAWNAALTGTYSTPAISDDIVIAGSSNGLHAYNATTGAELWTFASARVSVSPTIADDIVYSGTNEETGRVYAVNIATGIEVWSYVLPDSGDGTYAAFYTSSPAISDGVLYIGAENNRLYAFGEGSSSPEVIWDGAVSITEGEIFTFVPSNNASASYEMNRTTDIGALDRAATDGGFTYNASDAWYADFGSFLLEDINGIENQDWTQENAHAWSIFINGEAAPMGFGANDIQNGDTLTFYYCPTDSVTWAPLIDQATYIVTIDVEVTTATVIWDGAVAITEGEIFTFVPSNNESASYEMNRTTDIGALDRAATDGGFTYNASDAWYADFGSFLLEDINGIENQDWTQENAHAWSIFINGGAAPMGFGANDIQNGDTLTFYYCPTDSVTWAPLIDQATYIVTIDVEVTTATVIWDGAVAITEGEIFTFVPSNNESASYEMNRTTDIGALDRAATDGGFTYNASDAWYADFGSFLLEDINGIENQDWTQENAHAWSIFINGEAAPMGFGANDIQNGDTITFYYCPTDSVTWAPLIDQATYIVTIDVCIAEAAVDTPSLADGTRGGFVLAEINATAEESGWYVVVVSGTDASGEAIAGTGTVRLNSGETVQVPVLVSVPAQASAGTYTLYAGIYHLDEYPEGLISHSGGSECVVS</sequence>
<comment type="caution">
    <text evidence="3">The sequence shown here is derived from an EMBL/GenBank/DDBJ whole genome shotgun (WGS) entry which is preliminary data.</text>
</comment>
<protein>
    <recommendedName>
        <fullName evidence="5">DUF4430 domain-containing protein</fullName>
    </recommendedName>
</protein>
<evidence type="ECO:0000259" key="1">
    <source>
        <dbReference type="Pfam" id="PF13360"/>
    </source>
</evidence>
<feature type="domain" description="Transcobalamin-like C-terminal" evidence="2">
    <location>
        <begin position="595"/>
        <end position="646"/>
    </location>
</feature>
<dbReference type="Gene3D" id="2.170.130.30">
    <property type="match status" value="3"/>
</dbReference>
<dbReference type="InterPro" id="IPR011047">
    <property type="entry name" value="Quinoprotein_ADH-like_sf"/>
</dbReference>
<dbReference type="SMART" id="SM00564">
    <property type="entry name" value="PQQ"/>
    <property type="match status" value="8"/>
</dbReference>
<dbReference type="EMBL" id="PGCL01000001">
    <property type="protein sequence ID" value="TAJ45236.1"/>
    <property type="molecule type" value="Genomic_DNA"/>
</dbReference>